<feature type="non-terminal residue" evidence="2">
    <location>
        <position position="1"/>
    </location>
</feature>
<comment type="caution">
    <text evidence="2">The sequence shown here is derived from an EMBL/GenBank/DDBJ whole genome shotgun (WGS) entry which is preliminary data.</text>
</comment>
<proteinExistence type="predicted"/>
<dbReference type="EMBL" id="LXQA010417174">
    <property type="protein sequence ID" value="MCI50476.1"/>
    <property type="molecule type" value="Genomic_DNA"/>
</dbReference>
<dbReference type="AlphaFoldDB" id="A0A392SRJ3"/>
<feature type="region of interest" description="Disordered" evidence="1">
    <location>
        <begin position="1"/>
        <end position="58"/>
    </location>
</feature>
<organism evidence="2 3">
    <name type="scientific">Trifolium medium</name>
    <dbReference type="NCBI Taxonomy" id="97028"/>
    <lineage>
        <taxon>Eukaryota</taxon>
        <taxon>Viridiplantae</taxon>
        <taxon>Streptophyta</taxon>
        <taxon>Embryophyta</taxon>
        <taxon>Tracheophyta</taxon>
        <taxon>Spermatophyta</taxon>
        <taxon>Magnoliopsida</taxon>
        <taxon>eudicotyledons</taxon>
        <taxon>Gunneridae</taxon>
        <taxon>Pentapetalae</taxon>
        <taxon>rosids</taxon>
        <taxon>fabids</taxon>
        <taxon>Fabales</taxon>
        <taxon>Fabaceae</taxon>
        <taxon>Papilionoideae</taxon>
        <taxon>50 kb inversion clade</taxon>
        <taxon>NPAAA clade</taxon>
        <taxon>Hologalegina</taxon>
        <taxon>IRL clade</taxon>
        <taxon>Trifolieae</taxon>
        <taxon>Trifolium</taxon>
    </lineage>
</organism>
<evidence type="ECO:0000256" key="1">
    <source>
        <dbReference type="SAM" id="MobiDB-lite"/>
    </source>
</evidence>
<reference evidence="2 3" key="1">
    <citation type="journal article" date="2018" name="Front. Plant Sci.">
        <title>Red Clover (Trifolium pratense) and Zigzag Clover (T. medium) - A Picture of Genomic Similarities and Differences.</title>
        <authorList>
            <person name="Dluhosova J."/>
            <person name="Istvanek J."/>
            <person name="Nedelnik J."/>
            <person name="Repkova J."/>
        </authorList>
    </citation>
    <scope>NUCLEOTIDE SEQUENCE [LARGE SCALE GENOMIC DNA]</scope>
    <source>
        <strain evidence="3">cv. 10/8</strain>
        <tissue evidence="2">Leaf</tissue>
    </source>
</reference>
<protein>
    <submittedName>
        <fullName evidence="2">Uncharacterized protein</fullName>
    </submittedName>
</protein>
<sequence length="58" mass="6117">KKAKKNKGRTALVLDQSKSALGSSSSPGGTSALRNLVHSPSVVKEPPQRGSERTIWST</sequence>
<dbReference type="Proteomes" id="UP000265520">
    <property type="component" value="Unassembled WGS sequence"/>
</dbReference>
<evidence type="ECO:0000313" key="2">
    <source>
        <dbReference type="EMBL" id="MCI50476.1"/>
    </source>
</evidence>
<name>A0A392SRJ3_9FABA</name>
<feature type="compositionally biased region" description="Low complexity" evidence="1">
    <location>
        <begin position="17"/>
        <end position="31"/>
    </location>
</feature>
<keyword evidence="3" id="KW-1185">Reference proteome</keyword>
<evidence type="ECO:0000313" key="3">
    <source>
        <dbReference type="Proteomes" id="UP000265520"/>
    </source>
</evidence>
<accession>A0A392SRJ3</accession>